<evidence type="ECO:0000256" key="4">
    <source>
        <dbReference type="ARBA" id="ARBA00008694"/>
    </source>
</evidence>
<dbReference type="InterPro" id="IPR011190">
    <property type="entry name" value="GlcNAc_Synth_fun"/>
</dbReference>
<comment type="similarity">
    <text evidence="4 15">Belongs to the acetyltransferase family.</text>
</comment>
<evidence type="ECO:0000256" key="11">
    <source>
        <dbReference type="ARBA" id="ARBA00023315"/>
    </source>
</evidence>
<organism evidence="17 18">
    <name type="scientific">Claviceps pusilla</name>
    <dbReference type="NCBI Taxonomy" id="123648"/>
    <lineage>
        <taxon>Eukaryota</taxon>
        <taxon>Fungi</taxon>
        <taxon>Dikarya</taxon>
        <taxon>Ascomycota</taxon>
        <taxon>Pezizomycotina</taxon>
        <taxon>Sordariomycetes</taxon>
        <taxon>Hypocreomycetidae</taxon>
        <taxon>Hypocreales</taxon>
        <taxon>Clavicipitaceae</taxon>
        <taxon>Claviceps</taxon>
    </lineage>
</organism>
<dbReference type="Pfam" id="PF04768">
    <property type="entry name" value="NAT"/>
    <property type="match status" value="1"/>
</dbReference>
<evidence type="ECO:0000256" key="6">
    <source>
        <dbReference type="ARBA" id="ARBA00018802"/>
    </source>
</evidence>
<evidence type="ECO:0000256" key="2">
    <source>
        <dbReference type="ARBA" id="ARBA00004173"/>
    </source>
</evidence>
<evidence type="ECO:0000256" key="9">
    <source>
        <dbReference type="ARBA" id="ARBA00022946"/>
    </source>
</evidence>
<evidence type="ECO:0000256" key="8">
    <source>
        <dbReference type="ARBA" id="ARBA00022679"/>
    </source>
</evidence>
<dbReference type="FunFam" id="3.40.630.30:FF:000049">
    <property type="entry name" value="Amino-acid acetyltransferase, mitochondrial"/>
    <property type="match status" value="1"/>
</dbReference>
<comment type="function">
    <text evidence="1 15">N-acetylglutamate synthase involved in arginine biosynthesis.</text>
</comment>
<dbReference type="PROSITE" id="PS51731">
    <property type="entry name" value="GNAT_NAGS"/>
    <property type="match status" value="1"/>
</dbReference>
<dbReference type="PIRSF" id="PIRSF007892">
    <property type="entry name" value="NAGS_fungal"/>
    <property type="match status" value="1"/>
</dbReference>
<keyword evidence="11 15" id="KW-0012">Acyltransferase</keyword>
<keyword evidence="7 15" id="KW-0028">Amino-acid biosynthesis</keyword>
<dbReference type="GO" id="GO:0006592">
    <property type="term" value="P:ornithine biosynthetic process"/>
    <property type="evidence" value="ECO:0007669"/>
    <property type="project" value="TreeGrafter"/>
</dbReference>
<evidence type="ECO:0000313" key="17">
    <source>
        <dbReference type="EMBL" id="KAG6017323.1"/>
    </source>
</evidence>
<sequence length="674" mass="73908">MAWSCLCRQAPNWSGRTSVVPKLNPSTGSSLQTSRLHHHHTLLFVSPGSSKAKPIVAGVHSVRWISTSSATRAKKQALDRDVIVSVLEAAATRRDARGYLQKYTAKERKHPETLPAATTLHEADGSTLRVEAKQAVDVAVVILRLPQDISSHTLSGIAKTLTQLRVLGLVSLVIVDCGAGAKRQVLEDEALRLCGAIDSFGTPGAKLADHVFIERNVNLVASEKPLSTKSMVVHDGGVLNKALQHDMIVVLPSMARPDDISCQISVEANKTVLALTRYLTGLQSNADDAKSARGPVDTPQVEKIASVERLIILDPAGGTPMARRSDVTHRLINLEQEYDMLLDLLAAKKKAPAREDMDNMDHSPAQGNVHAANLTLAKAVLGLLPTSSSALITTPQAAANMGSNPPETPGVGSTKHPLMGFGDMVTTRKQKNPLLHNLLTNRPALSPSLPLERIHDEKRDFIQEQKLGSATMVKRGMPVTIFPDPLKKQWHPAQPGSQTLRLTDNCIDLPRLIYLIEDSFNRKLDVQDYLQRINDNLAGIIIAGEYEGAAILTWELPAGLSKEAAHRDNRYVPYLDKFAVLKSQQGSSSVADIVFNAMVQDCFPNGVCWRSRKDNPVNKWYFERSRGTCQLSGSNWAMFWTTAHFKDRRATLGDYESVCRGVRPSWSDKKHVLE</sequence>
<proteinExistence type="inferred from homology"/>
<protein>
    <recommendedName>
        <fullName evidence="6 15">Amino-acid acetyltransferase, mitochondrial</fullName>
        <ecNumber evidence="5 15">2.3.1.1</ecNumber>
    </recommendedName>
    <alternativeName>
        <fullName evidence="12 15">Glutamate N-acetyltransferase</fullName>
    </alternativeName>
    <alternativeName>
        <fullName evidence="13 15">N-acetylglutamate synthase</fullName>
    </alternativeName>
</protein>
<dbReference type="GO" id="GO:0004042">
    <property type="term" value="F:L-glutamate N-acetyltransferase activity"/>
    <property type="evidence" value="ECO:0007669"/>
    <property type="project" value="InterPro"/>
</dbReference>
<dbReference type="GO" id="GO:0005759">
    <property type="term" value="C:mitochondrial matrix"/>
    <property type="evidence" value="ECO:0007669"/>
    <property type="project" value="TreeGrafter"/>
</dbReference>
<keyword evidence="8 15" id="KW-0808">Transferase</keyword>
<dbReference type="EMBL" id="SRPW01000157">
    <property type="protein sequence ID" value="KAG6017323.1"/>
    <property type="molecule type" value="Genomic_DNA"/>
</dbReference>
<dbReference type="Proteomes" id="UP000748025">
    <property type="component" value="Unassembled WGS sequence"/>
</dbReference>
<dbReference type="EC" id="2.3.1.1" evidence="5 15"/>
<evidence type="ECO:0000256" key="10">
    <source>
        <dbReference type="ARBA" id="ARBA00023128"/>
    </source>
</evidence>
<evidence type="ECO:0000313" key="18">
    <source>
        <dbReference type="Proteomes" id="UP000748025"/>
    </source>
</evidence>
<evidence type="ECO:0000259" key="16">
    <source>
        <dbReference type="PROSITE" id="PS51731"/>
    </source>
</evidence>
<evidence type="ECO:0000256" key="14">
    <source>
        <dbReference type="ARBA" id="ARBA00048372"/>
    </source>
</evidence>
<comment type="pathway">
    <text evidence="3 15">Amino-acid biosynthesis; L-arginine biosynthesis; N(2)-acetyl-L-ornithine from L-glutamate: step 1/4.</text>
</comment>
<comment type="subcellular location">
    <subcellularLocation>
        <location evidence="2 15">Mitochondrion</location>
    </subcellularLocation>
</comment>
<dbReference type="OrthoDB" id="5585968at2759"/>
<comment type="catalytic activity">
    <reaction evidence="14 15">
        <text>L-glutamate + acetyl-CoA = N-acetyl-L-glutamate + CoA + H(+)</text>
        <dbReference type="Rhea" id="RHEA:24292"/>
        <dbReference type="ChEBI" id="CHEBI:15378"/>
        <dbReference type="ChEBI" id="CHEBI:29985"/>
        <dbReference type="ChEBI" id="CHEBI:44337"/>
        <dbReference type="ChEBI" id="CHEBI:57287"/>
        <dbReference type="ChEBI" id="CHEBI:57288"/>
        <dbReference type="EC" id="2.3.1.1"/>
    </reaction>
</comment>
<dbReference type="PANTHER" id="PTHR23342:SF4">
    <property type="entry name" value="AMINO-ACID ACETYLTRANSFERASE, MITOCHONDRIAL"/>
    <property type="match status" value="1"/>
</dbReference>
<evidence type="ECO:0000256" key="5">
    <source>
        <dbReference type="ARBA" id="ARBA00012697"/>
    </source>
</evidence>
<keyword evidence="18" id="KW-1185">Reference proteome</keyword>
<evidence type="ECO:0000256" key="13">
    <source>
        <dbReference type="ARBA" id="ARBA00033251"/>
    </source>
</evidence>
<evidence type="ECO:0000256" key="7">
    <source>
        <dbReference type="ARBA" id="ARBA00022605"/>
    </source>
</evidence>
<dbReference type="AlphaFoldDB" id="A0A9P7T3H7"/>
<dbReference type="Gene3D" id="3.40.630.30">
    <property type="match status" value="1"/>
</dbReference>
<keyword evidence="9" id="KW-0809">Transit peptide</keyword>
<evidence type="ECO:0000256" key="1">
    <source>
        <dbReference type="ARBA" id="ARBA00002294"/>
    </source>
</evidence>
<dbReference type="InterPro" id="IPR006855">
    <property type="entry name" value="Vertebrate-like_GNAT_dom"/>
</dbReference>
<evidence type="ECO:0000256" key="12">
    <source>
        <dbReference type="ARBA" id="ARBA00030346"/>
    </source>
</evidence>
<evidence type="ECO:0000256" key="15">
    <source>
        <dbReference type="PIRNR" id="PIRNR007892"/>
    </source>
</evidence>
<keyword evidence="10 15" id="KW-0496">Mitochondrion</keyword>
<name>A0A9P7T3H7_9HYPO</name>
<comment type="caution">
    <text evidence="17">The sequence shown here is derived from an EMBL/GenBank/DDBJ whole genome shotgun (WGS) entry which is preliminary data.</text>
</comment>
<dbReference type="GO" id="GO:0006526">
    <property type="term" value="P:L-arginine biosynthetic process"/>
    <property type="evidence" value="ECO:0007669"/>
    <property type="project" value="TreeGrafter"/>
</dbReference>
<evidence type="ECO:0000256" key="3">
    <source>
        <dbReference type="ARBA" id="ARBA00004925"/>
    </source>
</evidence>
<reference evidence="17" key="1">
    <citation type="journal article" date="2020" name="bioRxiv">
        <title>Whole genome comparisons of ergot fungi reveals the divergence and evolution of species within the genus Claviceps are the result of varying mechanisms driving genome evolution and host range expansion.</title>
        <authorList>
            <person name="Wyka S.A."/>
            <person name="Mondo S.J."/>
            <person name="Liu M."/>
            <person name="Dettman J."/>
            <person name="Nalam V."/>
            <person name="Broders K.D."/>
        </authorList>
    </citation>
    <scope>NUCLEOTIDE SEQUENCE</scope>
    <source>
        <strain evidence="17">CCC 602</strain>
    </source>
</reference>
<dbReference type="PANTHER" id="PTHR23342">
    <property type="entry name" value="N-ACETYLGLUTAMATE SYNTHASE"/>
    <property type="match status" value="1"/>
</dbReference>
<feature type="domain" description="N-acetyltransferase" evidence="16">
    <location>
        <begin position="496"/>
        <end position="664"/>
    </location>
</feature>
<accession>A0A9P7T3H7</accession>
<gene>
    <name evidence="17" type="ORF">E4U43_001702</name>
</gene>